<dbReference type="Proteomes" id="UP001501920">
    <property type="component" value="Chromosome 23"/>
</dbReference>
<dbReference type="OrthoDB" id="9928644at2759"/>
<dbReference type="Gene3D" id="2.60.40.4100">
    <property type="entry name" value="Zona pellucida, ZP-C domain"/>
    <property type="match status" value="1"/>
</dbReference>
<sequence>MMLVQVVLVLLFVASTFAQKDVVIDCKDDSVTVKWRPVFSWAQKVDPSKARLGSCPPSSLNEDVLLFLVWLNDCGFRRLMSEDKVTYTNVLTYGSDPEVPPEPVECIYDISGKRTNLEMMEEDHVFTMKLMNSDFSGPALSSMFTLGSRISIKAEVEQQGLQHLQIYLQSCVLATAPDLTHASQVHTIIANAGCLIESKEGNSMFLPRQKPSEIRFYFQAFKFALGETVFFHCNMEAWDHESIGDDKKACYYMKEQRRWELLDDSYRSYICTCCDTACIKRTSFESGSSTKMVIGPFTIVEAAQNNASDTYWTAEEGLIGVPVWAVVVTVPLVLLLVAGAIATGYYLCFWRGGRLGYRPSRDLLTKY</sequence>
<dbReference type="InterPro" id="IPR055356">
    <property type="entry name" value="ZP-N"/>
</dbReference>
<evidence type="ECO:0000256" key="1">
    <source>
        <dbReference type="ARBA" id="ARBA00023157"/>
    </source>
</evidence>
<evidence type="ECO:0000313" key="5">
    <source>
        <dbReference type="Ensembl" id="ENSPNAP00000020133.1"/>
    </source>
</evidence>
<reference evidence="5 6" key="1">
    <citation type="submission" date="2020-10" db="EMBL/GenBank/DDBJ databases">
        <title>Pygocentrus nattereri (red-bellied piranha) genome, fPygNat1, primary haplotype.</title>
        <authorList>
            <person name="Myers G."/>
            <person name="Meyer A."/>
            <person name="Karagic N."/>
            <person name="Pippel M."/>
            <person name="Winkler S."/>
            <person name="Tracey A."/>
            <person name="Wood J."/>
            <person name="Formenti G."/>
            <person name="Howe K."/>
            <person name="Fedrigo O."/>
            <person name="Jarvis E.D."/>
        </authorList>
    </citation>
    <scope>NUCLEOTIDE SEQUENCE [LARGE SCALE GENOMIC DNA]</scope>
</reference>
<feature type="domain" description="ZP" evidence="4">
    <location>
        <begin position="25"/>
        <end position="257"/>
    </location>
</feature>
<keyword evidence="2" id="KW-0472">Membrane</keyword>
<protein>
    <recommendedName>
        <fullName evidence="4">ZP domain-containing protein</fullName>
    </recommendedName>
</protein>
<dbReference type="GO" id="GO:2000344">
    <property type="term" value="P:positive regulation of acrosome reaction"/>
    <property type="evidence" value="ECO:0007669"/>
    <property type="project" value="TreeGrafter"/>
</dbReference>
<dbReference type="Gene3D" id="2.60.40.3210">
    <property type="entry name" value="Zona pellucida, ZP-N domain"/>
    <property type="match status" value="1"/>
</dbReference>
<keyword evidence="3" id="KW-0732">Signal</keyword>
<dbReference type="GO" id="GO:0035803">
    <property type="term" value="P:egg coat formation"/>
    <property type="evidence" value="ECO:0007669"/>
    <property type="project" value="TreeGrafter"/>
</dbReference>
<feature type="transmembrane region" description="Helical" evidence="2">
    <location>
        <begin position="323"/>
        <end position="348"/>
    </location>
</feature>
<reference evidence="5" key="2">
    <citation type="submission" date="2025-08" db="UniProtKB">
        <authorList>
            <consortium name="Ensembl"/>
        </authorList>
    </citation>
    <scope>IDENTIFICATION</scope>
</reference>
<dbReference type="Ensembl" id="ENSPNAT00000030477.2">
    <property type="protein sequence ID" value="ENSPNAP00000020133.1"/>
    <property type="gene ID" value="ENSPNAG00000026914.2"/>
</dbReference>
<dbReference type="InterPro" id="IPR055355">
    <property type="entry name" value="ZP-C"/>
</dbReference>
<evidence type="ECO:0000259" key="4">
    <source>
        <dbReference type="PROSITE" id="PS51034"/>
    </source>
</evidence>
<keyword evidence="2" id="KW-0812">Transmembrane</keyword>
<dbReference type="AlphaFoldDB" id="A0A3B4D9L3"/>
<dbReference type="GeneTree" id="ENSGT01030000234567"/>
<keyword evidence="2" id="KW-1133">Transmembrane helix</keyword>
<accession>A0A3B4D9L3</accession>
<dbReference type="GeneID" id="108437183"/>
<dbReference type="PANTHER" id="PTHR11576">
    <property type="entry name" value="ZONA PELLUCIDA SPERM-BINDING PROTEIN 3"/>
    <property type="match status" value="1"/>
</dbReference>
<feature type="signal peptide" evidence="3">
    <location>
        <begin position="1"/>
        <end position="18"/>
    </location>
</feature>
<dbReference type="PANTHER" id="PTHR11576:SF3">
    <property type="entry name" value="SI:CH211-14A17.6-RELATED"/>
    <property type="match status" value="1"/>
</dbReference>
<reference evidence="5" key="3">
    <citation type="submission" date="2025-09" db="UniProtKB">
        <authorList>
            <consortium name="Ensembl"/>
        </authorList>
    </citation>
    <scope>IDENTIFICATION</scope>
</reference>
<proteinExistence type="predicted"/>
<feature type="chain" id="PRO_5017244970" description="ZP domain-containing protein" evidence="3">
    <location>
        <begin position="19"/>
        <end position="367"/>
    </location>
</feature>
<organism evidence="5 6">
    <name type="scientific">Pygocentrus nattereri</name>
    <name type="common">Red-bellied piranha</name>
    <dbReference type="NCBI Taxonomy" id="42514"/>
    <lineage>
        <taxon>Eukaryota</taxon>
        <taxon>Metazoa</taxon>
        <taxon>Chordata</taxon>
        <taxon>Craniata</taxon>
        <taxon>Vertebrata</taxon>
        <taxon>Euteleostomi</taxon>
        <taxon>Actinopterygii</taxon>
        <taxon>Neopterygii</taxon>
        <taxon>Teleostei</taxon>
        <taxon>Ostariophysi</taxon>
        <taxon>Characiformes</taxon>
        <taxon>Characoidei</taxon>
        <taxon>Pygocentrus</taxon>
    </lineage>
</organism>
<keyword evidence="1" id="KW-1015">Disulfide bond</keyword>
<dbReference type="InterPro" id="IPR001507">
    <property type="entry name" value="ZP_dom"/>
</dbReference>
<dbReference type="PROSITE" id="PS51034">
    <property type="entry name" value="ZP_2"/>
    <property type="match status" value="1"/>
</dbReference>
<dbReference type="OMA" id="WDHESIG"/>
<dbReference type="Pfam" id="PF00100">
    <property type="entry name" value="Zona_pellucida"/>
    <property type="match status" value="1"/>
</dbReference>
<dbReference type="SMART" id="SM00241">
    <property type="entry name" value="ZP"/>
    <property type="match status" value="1"/>
</dbReference>
<name>A0A3B4D9L3_PYGNA</name>
<dbReference type="FunFam" id="2.60.40.4100:FF:000002">
    <property type="entry name" value="Zona pellucida sperm-binding protein 3"/>
    <property type="match status" value="1"/>
</dbReference>
<keyword evidence="6" id="KW-1185">Reference proteome</keyword>
<dbReference type="GO" id="GO:0007339">
    <property type="term" value="P:binding of sperm to zona pellucida"/>
    <property type="evidence" value="ECO:0007669"/>
    <property type="project" value="TreeGrafter"/>
</dbReference>
<dbReference type="GO" id="GO:0031012">
    <property type="term" value="C:extracellular matrix"/>
    <property type="evidence" value="ECO:0007669"/>
    <property type="project" value="TreeGrafter"/>
</dbReference>
<dbReference type="InterPro" id="IPR042235">
    <property type="entry name" value="ZP-C_dom"/>
</dbReference>
<dbReference type="RefSeq" id="XP_017569596.1">
    <property type="nucleotide sequence ID" value="XM_017714107.2"/>
</dbReference>
<dbReference type="Pfam" id="PF23344">
    <property type="entry name" value="ZP-N"/>
    <property type="match status" value="1"/>
</dbReference>
<dbReference type="GO" id="GO:0032190">
    <property type="term" value="F:acrosin binding"/>
    <property type="evidence" value="ECO:0007669"/>
    <property type="project" value="TreeGrafter"/>
</dbReference>
<evidence type="ECO:0000256" key="2">
    <source>
        <dbReference type="SAM" id="Phobius"/>
    </source>
</evidence>
<evidence type="ECO:0000256" key="3">
    <source>
        <dbReference type="SAM" id="SignalP"/>
    </source>
</evidence>
<evidence type="ECO:0000313" key="6">
    <source>
        <dbReference type="Proteomes" id="UP001501920"/>
    </source>
</evidence>